<keyword evidence="3" id="KW-1185">Reference proteome</keyword>
<feature type="transmembrane region" description="Helical" evidence="1">
    <location>
        <begin position="123"/>
        <end position="144"/>
    </location>
</feature>
<accession>A0A4Q8AGQ7</accession>
<dbReference type="AlphaFoldDB" id="A0A4Q8AGQ7"/>
<dbReference type="EMBL" id="SHLA01000001">
    <property type="protein sequence ID" value="RZU62849.1"/>
    <property type="molecule type" value="Genomic_DNA"/>
</dbReference>
<reference evidence="2 3" key="1">
    <citation type="submission" date="2019-02" db="EMBL/GenBank/DDBJ databases">
        <title>Sequencing the genomes of 1000 actinobacteria strains.</title>
        <authorList>
            <person name="Klenk H.-P."/>
        </authorList>
    </citation>
    <scope>NUCLEOTIDE SEQUENCE [LARGE SCALE GENOMIC DNA]</scope>
    <source>
        <strain evidence="2 3">DSM 17364</strain>
    </source>
</reference>
<comment type="caution">
    <text evidence="2">The sequence shown here is derived from an EMBL/GenBank/DDBJ whole genome shotgun (WGS) entry which is preliminary data.</text>
</comment>
<keyword evidence="1" id="KW-0812">Transmembrane</keyword>
<keyword evidence="1" id="KW-0472">Membrane</keyword>
<proteinExistence type="predicted"/>
<sequence length="276" mass="28868">MPGAVQQSGNGNHNAHGQQVIIGDNSATGNVSIHSPTTITTIRNEVRQARAGSKESESGPDIWLIVGGGLAAIIVAGSLFSLYWNVVLAAWIGAAIALLVRVLRSVVQTRGLPEKWPYQATRVCILVIVALTAQAFAWVSIFTVEKGPVRLTQVVQDLREAADAHGGFGSLTGIRDGAIQAFIELGMQSMVHIAMLIAGLLAAGALGGLAFGATLEWQASLRVTAGDKLTESVARRAEGFLEPKIWPEIAGVLILGAVMATCVTGTATELLSITDL</sequence>
<evidence type="ECO:0000256" key="1">
    <source>
        <dbReference type="SAM" id="Phobius"/>
    </source>
</evidence>
<feature type="transmembrane region" description="Helical" evidence="1">
    <location>
        <begin position="190"/>
        <end position="212"/>
    </location>
</feature>
<organism evidence="2 3">
    <name type="scientific">Zhihengliuella halotolerans</name>
    <dbReference type="NCBI Taxonomy" id="370736"/>
    <lineage>
        <taxon>Bacteria</taxon>
        <taxon>Bacillati</taxon>
        <taxon>Actinomycetota</taxon>
        <taxon>Actinomycetes</taxon>
        <taxon>Micrococcales</taxon>
        <taxon>Micrococcaceae</taxon>
        <taxon>Zhihengliuella</taxon>
    </lineage>
</organism>
<protein>
    <submittedName>
        <fullName evidence="2">Uncharacterized protein</fullName>
    </submittedName>
</protein>
<dbReference type="Proteomes" id="UP000292685">
    <property type="component" value="Unassembled WGS sequence"/>
</dbReference>
<feature type="transmembrane region" description="Helical" evidence="1">
    <location>
        <begin position="86"/>
        <end position="103"/>
    </location>
</feature>
<evidence type="ECO:0000313" key="3">
    <source>
        <dbReference type="Proteomes" id="UP000292685"/>
    </source>
</evidence>
<feature type="transmembrane region" description="Helical" evidence="1">
    <location>
        <begin position="245"/>
        <end position="267"/>
    </location>
</feature>
<feature type="transmembrane region" description="Helical" evidence="1">
    <location>
        <begin position="62"/>
        <end position="80"/>
    </location>
</feature>
<keyword evidence="1" id="KW-1133">Transmembrane helix</keyword>
<evidence type="ECO:0000313" key="2">
    <source>
        <dbReference type="EMBL" id="RZU62849.1"/>
    </source>
</evidence>
<gene>
    <name evidence="2" type="ORF">EV380_2454</name>
</gene>
<name>A0A4Q8AGQ7_9MICC</name>